<sequence>MSKNKSKKRKQNDSASHLPNKHLKTASKPITPPLDADDRNDDAASKNGGEPTSLHTVVSQEELEITVETLAELAKHPALLKSRACKDLRVAVWDFRQACPTGLNSTSTSSNLTGRITAALADGKLIDAKVLLAEMRIRGEEPKLGALCRWVRDLDVISGVSTVEGEVTDRSARDRELISVLDGVLRVCGVIDTNPDADFDPSSPIAVQEIWDLRTMSSAPTIQTYASVLDKTIFLSAPPKLSESIRVIETTPGPLRKPPNHHDAILYTTKPGGVPLSATPPPISYHHHPVVPGLSLATRVLSPSECQAIIAAGETVNFLPDAPLREDGDISVLAHNFYWVVDQLFHDTLWSRISPYVPSSVDGRLARGLNRRFRVYRYVPGAEYRAHIDGAWPPSGILPDDTYVYDASPPGKKQSSLFTFLIYLNDEFEGGETTFFLPSAREGVLNAYPVRPVMGGVAIFPHGDTRGALLHEGTGVRKGAKYVIRTEVEYDIEPTVAVTAV</sequence>
<dbReference type="InterPro" id="IPR044862">
    <property type="entry name" value="Pro_4_hyd_alph_FE2OG_OXY"/>
</dbReference>
<keyword evidence="4" id="KW-0560">Oxidoreductase</keyword>
<protein>
    <recommendedName>
        <fullName evidence="7">Fe2OG dioxygenase domain-containing protein</fullName>
    </recommendedName>
</protein>
<accession>A0AA39YDV7</accession>
<feature type="region of interest" description="Disordered" evidence="6">
    <location>
        <begin position="1"/>
        <end position="58"/>
    </location>
</feature>
<reference evidence="8" key="1">
    <citation type="submission" date="2023-06" db="EMBL/GenBank/DDBJ databases">
        <title>Genome-scale phylogeny and comparative genomics of the fungal order Sordariales.</title>
        <authorList>
            <consortium name="Lawrence Berkeley National Laboratory"/>
            <person name="Hensen N."/>
            <person name="Bonometti L."/>
            <person name="Westerberg I."/>
            <person name="Brannstrom I.O."/>
            <person name="Guillou S."/>
            <person name="Cros-Aarteil S."/>
            <person name="Calhoun S."/>
            <person name="Haridas S."/>
            <person name="Kuo A."/>
            <person name="Mondo S."/>
            <person name="Pangilinan J."/>
            <person name="Riley R."/>
            <person name="Labutti K."/>
            <person name="Andreopoulos B."/>
            <person name="Lipzen A."/>
            <person name="Chen C."/>
            <person name="Yanf M."/>
            <person name="Daum C."/>
            <person name="Ng V."/>
            <person name="Clum A."/>
            <person name="Steindorff A."/>
            <person name="Ohm R."/>
            <person name="Martin F."/>
            <person name="Silar P."/>
            <person name="Natvig D."/>
            <person name="Lalanne C."/>
            <person name="Gautier V."/>
            <person name="Ament-Velasquez S.L."/>
            <person name="Kruys A."/>
            <person name="Hutchinson M.I."/>
            <person name="Powell A.J."/>
            <person name="Barry K."/>
            <person name="Miller A.N."/>
            <person name="Grigoriev I.V."/>
            <person name="Debuchy R."/>
            <person name="Gladieux P."/>
            <person name="Thoren M.H."/>
            <person name="Johannesson H."/>
        </authorList>
    </citation>
    <scope>NUCLEOTIDE SEQUENCE</scope>
    <source>
        <strain evidence="8">SMH2532-1</strain>
    </source>
</reference>
<dbReference type="InterPro" id="IPR045054">
    <property type="entry name" value="P4HA-like"/>
</dbReference>
<dbReference type="PANTHER" id="PTHR10869">
    <property type="entry name" value="PROLYL 4-HYDROXYLASE ALPHA SUBUNIT"/>
    <property type="match status" value="1"/>
</dbReference>
<name>A0AA39YDV7_9PEZI</name>
<evidence type="ECO:0000256" key="1">
    <source>
        <dbReference type="ARBA" id="ARBA00001961"/>
    </source>
</evidence>
<keyword evidence="5" id="KW-0408">Iron</keyword>
<dbReference type="GO" id="GO:0031418">
    <property type="term" value="F:L-ascorbic acid binding"/>
    <property type="evidence" value="ECO:0007669"/>
    <property type="project" value="InterPro"/>
</dbReference>
<evidence type="ECO:0000256" key="4">
    <source>
        <dbReference type="ARBA" id="ARBA00023002"/>
    </source>
</evidence>
<dbReference type="InterPro" id="IPR005123">
    <property type="entry name" value="Oxoglu/Fe-dep_dioxygenase_dom"/>
</dbReference>
<dbReference type="InterPro" id="IPR006620">
    <property type="entry name" value="Pro_4_hyd_alph"/>
</dbReference>
<organism evidence="8 9">
    <name type="scientific">Cercophora newfieldiana</name>
    <dbReference type="NCBI Taxonomy" id="92897"/>
    <lineage>
        <taxon>Eukaryota</taxon>
        <taxon>Fungi</taxon>
        <taxon>Dikarya</taxon>
        <taxon>Ascomycota</taxon>
        <taxon>Pezizomycotina</taxon>
        <taxon>Sordariomycetes</taxon>
        <taxon>Sordariomycetidae</taxon>
        <taxon>Sordariales</taxon>
        <taxon>Lasiosphaeriaceae</taxon>
        <taxon>Cercophora</taxon>
    </lineage>
</organism>
<dbReference type="EMBL" id="JAULSV010000003">
    <property type="protein sequence ID" value="KAK0649706.1"/>
    <property type="molecule type" value="Genomic_DNA"/>
</dbReference>
<evidence type="ECO:0000256" key="5">
    <source>
        <dbReference type="ARBA" id="ARBA00023004"/>
    </source>
</evidence>
<evidence type="ECO:0000256" key="6">
    <source>
        <dbReference type="SAM" id="MobiDB-lite"/>
    </source>
</evidence>
<feature type="compositionally biased region" description="Basic residues" evidence="6">
    <location>
        <begin position="1"/>
        <end position="10"/>
    </location>
</feature>
<comment type="caution">
    <text evidence="8">The sequence shown here is derived from an EMBL/GenBank/DDBJ whole genome shotgun (WGS) entry which is preliminary data.</text>
</comment>
<dbReference type="GO" id="GO:0005783">
    <property type="term" value="C:endoplasmic reticulum"/>
    <property type="evidence" value="ECO:0007669"/>
    <property type="project" value="TreeGrafter"/>
</dbReference>
<evidence type="ECO:0000256" key="2">
    <source>
        <dbReference type="ARBA" id="ARBA00022723"/>
    </source>
</evidence>
<proteinExistence type="predicted"/>
<keyword evidence="2" id="KW-0479">Metal-binding</keyword>
<keyword evidence="3" id="KW-0223">Dioxygenase</keyword>
<dbReference type="Pfam" id="PF13640">
    <property type="entry name" value="2OG-FeII_Oxy_3"/>
    <property type="match status" value="1"/>
</dbReference>
<dbReference type="AlphaFoldDB" id="A0AA39YDV7"/>
<dbReference type="PANTHER" id="PTHR10869:SF247">
    <property type="entry name" value="FE2OG DIOXYGENASE DOMAIN-CONTAINING PROTEIN"/>
    <property type="match status" value="1"/>
</dbReference>
<dbReference type="FunFam" id="2.60.120.620:FF:000020">
    <property type="entry name" value="Unplaced genomic scaffold supercont2.4, whole genome shotgun sequence"/>
    <property type="match status" value="1"/>
</dbReference>
<evidence type="ECO:0000313" key="8">
    <source>
        <dbReference type="EMBL" id="KAK0649706.1"/>
    </source>
</evidence>
<dbReference type="Proteomes" id="UP001174936">
    <property type="component" value="Unassembled WGS sequence"/>
</dbReference>
<evidence type="ECO:0000256" key="3">
    <source>
        <dbReference type="ARBA" id="ARBA00022964"/>
    </source>
</evidence>
<dbReference type="GO" id="GO:0005506">
    <property type="term" value="F:iron ion binding"/>
    <property type="evidence" value="ECO:0007669"/>
    <property type="project" value="InterPro"/>
</dbReference>
<keyword evidence="9" id="KW-1185">Reference proteome</keyword>
<feature type="domain" description="Fe2OG dioxygenase" evidence="7">
    <location>
        <begin position="368"/>
        <end position="494"/>
    </location>
</feature>
<dbReference type="SMART" id="SM00702">
    <property type="entry name" value="P4Hc"/>
    <property type="match status" value="1"/>
</dbReference>
<comment type="cofactor">
    <cofactor evidence="1">
        <name>L-ascorbate</name>
        <dbReference type="ChEBI" id="CHEBI:38290"/>
    </cofactor>
</comment>
<dbReference type="PROSITE" id="PS51471">
    <property type="entry name" value="FE2OG_OXY"/>
    <property type="match status" value="1"/>
</dbReference>
<gene>
    <name evidence="8" type="ORF">B0T16DRAFT_457095</name>
</gene>
<evidence type="ECO:0000313" key="9">
    <source>
        <dbReference type="Proteomes" id="UP001174936"/>
    </source>
</evidence>
<evidence type="ECO:0000259" key="7">
    <source>
        <dbReference type="PROSITE" id="PS51471"/>
    </source>
</evidence>
<dbReference type="Gene3D" id="2.60.120.620">
    <property type="entry name" value="q2cbj1_9rhob like domain"/>
    <property type="match status" value="1"/>
</dbReference>
<dbReference type="GO" id="GO:0004656">
    <property type="term" value="F:procollagen-proline 4-dioxygenase activity"/>
    <property type="evidence" value="ECO:0007669"/>
    <property type="project" value="TreeGrafter"/>
</dbReference>